<dbReference type="RefSeq" id="WP_055082407.1">
    <property type="nucleotide sequence ID" value="NZ_CXSU01000005.1"/>
</dbReference>
<dbReference type="Proteomes" id="UP000049222">
    <property type="component" value="Unassembled WGS sequence"/>
</dbReference>
<dbReference type="InterPro" id="IPR009003">
    <property type="entry name" value="Peptidase_S1_PA"/>
</dbReference>
<feature type="signal peptide" evidence="2">
    <location>
        <begin position="1"/>
        <end position="24"/>
    </location>
</feature>
<feature type="domain" description="Peptidase S1" evidence="3">
    <location>
        <begin position="16"/>
        <end position="243"/>
    </location>
</feature>
<dbReference type="Gene3D" id="2.40.10.10">
    <property type="entry name" value="Trypsin-like serine proteases"/>
    <property type="match status" value="2"/>
</dbReference>
<dbReference type="InterPro" id="IPR050966">
    <property type="entry name" value="Glutamyl_endopeptidase"/>
</dbReference>
<dbReference type="STRING" id="420998.JDO7802_00593"/>
<keyword evidence="1 2" id="KW-0732">Signal</keyword>
<protein>
    <submittedName>
        <fullName evidence="4">V8-like Glu-specific endopeptidase</fullName>
    </submittedName>
</protein>
<accession>A0A0M6YF62</accession>
<dbReference type="EMBL" id="CXSU01000005">
    <property type="protein sequence ID" value="CTQ48590.1"/>
    <property type="molecule type" value="Genomic_DNA"/>
</dbReference>
<evidence type="ECO:0000259" key="3">
    <source>
        <dbReference type="PROSITE" id="PS50240"/>
    </source>
</evidence>
<name>A0A0M6YF62_9RHOB</name>
<dbReference type="InterPro" id="IPR001314">
    <property type="entry name" value="Peptidase_S1A"/>
</dbReference>
<evidence type="ECO:0000256" key="2">
    <source>
        <dbReference type="SAM" id="SignalP"/>
    </source>
</evidence>
<feature type="chain" id="PRO_5005807963" evidence="2">
    <location>
        <begin position="25"/>
        <end position="266"/>
    </location>
</feature>
<dbReference type="PRINTS" id="PR00722">
    <property type="entry name" value="CHYMOTRYPSIN"/>
</dbReference>
<dbReference type="GO" id="GO:0004252">
    <property type="term" value="F:serine-type endopeptidase activity"/>
    <property type="evidence" value="ECO:0007669"/>
    <property type="project" value="InterPro"/>
</dbReference>
<dbReference type="InterPro" id="IPR018114">
    <property type="entry name" value="TRYPSIN_HIS"/>
</dbReference>
<dbReference type="AlphaFoldDB" id="A0A0M6YF62"/>
<dbReference type="PANTHER" id="PTHR15462">
    <property type="entry name" value="SERINE PROTEASE"/>
    <property type="match status" value="1"/>
</dbReference>
<dbReference type="OrthoDB" id="267336at2"/>
<evidence type="ECO:0000313" key="4">
    <source>
        <dbReference type="EMBL" id="CTQ48590.1"/>
    </source>
</evidence>
<dbReference type="InterPro" id="IPR001254">
    <property type="entry name" value="Trypsin_dom"/>
</dbReference>
<dbReference type="SUPFAM" id="SSF50494">
    <property type="entry name" value="Trypsin-like serine proteases"/>
    <property type="match status" value="1"/>
</dbReference>
<evidence type="ECO:0000313" key="5">
    <source>
        <dbReference type="Proteomes" id="UP000049222"/>
    </source>
</evidence>
<organism evidence="4 5">
    <name type="scientific">Jannaschia donghaensis</name>
    <dbReference type="NCBI Taxonomy" id="420998"/>
    <lineage>
        <taxon>Bacteria</taxon>
        <taxon>Pseudomonadati</taxon>
        <taxon>Pseudomonadota</taxon>
        <taxon>Alphaproteobacteria</taxon>
        <taxon>Rhodobacterales</taxon>
        <taxon>Roseobacteraceae</taxon>
        <taxon>Jannaschia</taxon>
    </lineage>
</organism>
<evidence type="ECO:0000256" key="1">
    <source>
        <dbReference type="ARBA" id="ARBA00022729"/>
    </source>
</evidence>
<keyword evidence="5" id="KW-1185">Reference proteome</keyword>
<sequence>MNTPLKSMMMAVLAAVTLGAPSMAETPLESLETADANRGWEAVGRLNFGPDGFCTASLITSDVVLTAAHCLYDAATGERIDPSKIEFQPGLRNGRAEAYRGVRRIVVHPEYDFSDSTRLSRVGSDLALLELDQPVRLGHVRPFRTQVRVEAGQVVQVVSYGQDRADAPSHESACEILARDNEILVLSCEVDFGSSGAPIFIRYGDETRIISVVSAKAQWEGQDVSLAAVMEGQLDALIGEFARTPAIGAVGKRLAIDGAVDTSASR</sequence>
<reference evidence="4 5" key="1">
    <citation type="submission" date="2015-07" db="EMBL/GenBank/DDBJ databases">
        <authorList>
            <person name="Noorani M."/>
        </authorList>
    </citation>
    <scope>NUCLEOTIDE SEQUENCE [LARGE SCALE GENOMIC DNA]</scope>
    <source>
        <strain evidence="4 5">CECT 7802</strain>
    </source>
</reference>
<dbReference type="GO" id="GO:0006508">
    <property type="term" value="P:proteolysis"/>
    <property type="evidence" value="ECO:0007669"/>
    <property type="project" value="InterPro"/>
</dbReference>
<proteinExistence type="predicted"/>
<dbReference type="SMART" id="SM00020">
    <property type="entry name" value="Tryp_SPc"/>
    <property type="match status" value="1"/>
</dbReference>
<dbReference type="InterPro" id="IPR043504">
    <property type="entry name" value="Peptidase_S1_PA_chymotrypsin"/>
</dbReference>
<dbReference type="Pfam" id="PF00089">
    <property type="entry name" value="Trypsin"/>
    <property type="match status" value="1"/>
</dbReference>
<dbReference type="PROSITE" id="PS00134">
    <property type="entry name" value="TRYPSIN_HIS"/>
    <property type="match status" value="1"/>
</dbReference>
<gene>
    <name evidence="4" type="ORF">JDO7802_00593</name>
</gene>
<dbReference type="PROSITE" id="PS50240">
    <property type="entry name" value="TRYPSIN_DOM"/>
    <property type="match status" value="1"/>
</dbReference>
<dbReference type="PANTHER" id="PTHR15462:SF8">
    <property type="entry name" value="SERINE PROTEASE"/>
    <property type="match status" value="1"/>
</dbReference>